<name>A0A094J1H8_9GAMM</name>
<comment type="caution">
    <text evidence="1">The sequence shown here is derived from an EMBL/GenBank/DDBJ whole genome shotgun (WGS) entry which is preliminary data.</text>
</comment>
<accession>A0A094J1H8</accession>
<evidence type="ECO:0000313" key="1">
    <source>
        <dbReference type="EMBL" id="KFZ31879.1"/>
    </source>
</evidence>
<keyword evidence="2" id="KW-1185">Reference proteome</keyword>
<dbReference type="STRING" id="435908.IDSA_04130"/>
<dbReference type="OrthoDB" id="10005358at2"/>
<dbReference type="Proteomes" id="UP000054363">
    <property type="component" value="Unassembled WGS sequence"/>
</dbReference>
<dbReference type="RefSeq" id="WP_034774409.1">
    <property type="nucleotide sequence ID" value="NZ_JPER01000001.1"/>
</dbReference>
<sequence length="85" mass="9343">MIIQPDVIGLILEQPATETTDATYINGWHINFPAEVPELATLSLTRTTSHRGYGDGGAVPVCYQFADQATWEAREATLWPEPAEV</sequence>
<dbReference type="EMBL" id="JPER01000001">
    <property type="protein sequence ID" value="KFZ31879.1"/>
    <property type="molecule type" value="Genomic_DNA"/>
</dbReference>
<gene>
    <name evidence="1" type="ORF">IDSA_04130</name>
</gene>
<protein>
    <submittedName>
        <fullName evidence="1">Uncharacterized protein</fullName>
    </submittedName>
</protein>
<proteinExistence type="predicted"/>
<organism evidence="1 2">
    <name type="scientific">Pseudidiomarina salinarum</name>
    <dbReference type="NCBI Taxonomy" id="435908"/>
    <lineage>
        <taxon>Bacteria</taxon>
        <taxon>Pseudomonadati</taxon>
        <taxon>Pseudomonadota</taxon>
        <taxon>Gammaproteobacteria</taxon>
        <taxon>Alteromonadales</taxon>
        <taxon>Idiomarinaceae</taxon>
        <taxon>Pseudidiomarina</taxon>
    </lineage>
</organism>
<evidence type="ECO:0000313" key="2">
    <source>
        <dbReference type="Proteomes" id="UP000054363"/>
    </source>
</evidence>
<reference evidence="1 2" key="1">
    <citation type="submission" date="2014-06" db="EMBL/GenBank/DDBJ databases">
        <title>The draft genome sequence of Idiomarina salinarum ISL-52.</title>
        <authorList>
            <person name="Du J."/>
            <person name="Shao Z."/>
        </authorList>
    </citation>
    <scope>NUCLEOTIDE SEQUENCE [LARGE SCALE GENOMIC DNA]</scope>
    <source>
        <strain evidence="1 2">ISL-52</strain>
    </source>
</reference>
<dbReference type="AlphaFoldDB" id="A0A094J1H8"/>